<dbReference type="EMBL" id="JAZHOG010000013">
    <property type="protein sequence ID" value="MEJ8569363.1"/>
    <property type="molecule type" value="Genomic_DNA"/>
</dbReference>
<dbReference type="Proteomes" id="UP001359886">
    <property type="component" value="Unassembled WGS sequence"/>
</dbReference>
<evidence type="ECO:0000313" key="2">
    <source>
        <dbReference type="EMBL" id="MEJ8569363.1"/>
    </source>
</evidence>
<feature type="compositionally biased region" description="Basic and acidic residues" evidence="1">
    <location>
        <begin position="52"/>
        <end position="64"/>
    </location>
</feature>
<dbReference type="RefSeq" id="WP_354696686.1">
    <property type="nucleotide sequence ID" value="NZ_JAZHOG010000013.1"/>
</dbReference>
<name>A0AAW9RGG7_9GAMM</name>
<proteinExistence type="predicted"/>
<gene>
    <name evidence="2" type="ORF">V3330_17185</name>
</gene>
<evidence type="ECO:0000256" key="1">
    <source>
        <dbReference type="SAM" id="MobiDB-lite"/>
    </source>
</evidence>
<keyword evidence="3" id="KW-1185">Reference proteome</keyword>
<protein>
    <submittedName>
        <fullName evidence="2">Uncharacterized protein</fullName>
    </submittedName>
</protein>
<organism evidence="2 3">
    <name type="scientific">Elongatibacter sediminis</name>
    <dbReference type="NCBI Taxonomy" id="3119006"/>
    <lineage>
        <taxon>Bacteria</taxon>
        <taxon>Pseudomonadati</taxon>
        <taxon>Pseudomonadota</taxon>
        <taxon>Gammaproteobacteria</taxon>
        <taxon>Chromatiales</taxon>
        <taxon>Wenzhouxiangellaceae</taxon>
        <taxon>Elongatibacter</taxon>
    </lineage>
</organism>
<comment type="caution">
    <text evidence="2">The sequence shown here is derived from an EMBL/GenBank/DDBJ whole genome shotgun (WGS) entry which is preliminary data.</text>
</comment>
<reference evidence="2 3" key="1">
    <citation type="submission" date="2024-02" db="EMBL/GenBank/DDBJ databases">
        <title>A novel Wenzhouxiangellaceae bacterium, isolated from coastal sediments.</title>
        <authorList>
            <person name="Du Z.-J."/>
            <person name="Ye Y.-Q."/>
            <person name="Zhang X.-Y."/>
        </authorList>
    </citation>
    <scope>NUCLEOTIDE SEQUENCE [LARGE SCALE GENOMIC DNA]</scope>
    <source>
        <strain evidence="2 3">CH-27</strain>
    </source>
</reference>
<feature type="region of interest" description="Disordered" evidence="1">
    <location>
        <begin position="44"/>
        <end position="64"/>
    </location>
</feature>
<dbReference type="AlphaFoldDB" id="A0AAW9RGG7"/>
<evidence type="ECO:0000313" key="3">
    <source>
        <dbReference type="Proteomes" id="UP001359886"/>
    </source>
</evidence>
<accession>A0AAW9RGG7</accession>
<sequence>MTAPIVVTRRPDGVVVADIGNRFMSETRVEIVDGEIITCHRAVTPADPPARAADHDHAGPASHD</sequence>